<evidence type="ECO:0000313" key="4">
    <source>
        <dbReference type="Proteomes" id="UP000462760"/>
    </source>
</evidence>
<dbReference type="InterPro" id="IPR003741">
    <property type="entry name" value="LUD_dom"/>
</dbReference>
<proteinExistence type="predicted"/>
<dbReference type="OrthoDB" id="9809147at2"/>
<evidence type="ECO:0000313" key="5">
    <source>
        <dbReference type="Proteomes" id="UP001108123"/>
    </source>
</evidence>
<dbReference type="AlphaFoldDB" id="A0A844FKL1"/>
<dbReference type="EMBL" id="VULR01000026">
    <property type="protein sequence ID" value="MSS44416.1"/>
    <property type="molecule type" value="Genomic_DNA"/>
</dbReference>
<keyword evidence="5" id="KW-1185">Reference proteome</keyword>
<dbReference type="EMBL" id="JAKNID010000048">
    <property type="protein sequence ID" value="MCG4565729.1"/>
    <property type="molecule type" value="Genomic_DNA"/>
</dbReference>
<evidence type="ECO:0000313" key="3">
    <source>
        <dbReference type="EMBL" id="MSS44416.1"/>
    </source>
</evidence>
<dbReference type="RefSeq" id="WP_154485084.1">
    <property type="nucleotide sequence ID" value="NZ_JAJBNW010000005.1"/>
</dbReference>
<protein>
    <submittedName>
        <fullName evidence="3">Lactate utilization protein</fullName>
    </submittedName>
</protein>
<comment type="caution">
    <text evidence="3">The sequence shown here is derived from an EMBL/GenBank/DDBJ whole genome shotgun (WGS) entry which is preliminary data.</text>
</comment>
<dbReference type="PANTHER" id="PTHR36179:SF2">
    <property type="entry name" value="LUD DOMAIN-CONTAINING PROTEIN"/>
    <property type="match status" value="1"/>
</dbReference>
<reference evidence="3 4" key="1">
    <citation type="submission" date="2019-08" db="EMBL/GenBank/DDBJ databases">
        <title>In-depth cultivation of the pig gut microbiome towards novel bacterial diversity and tailored functional studies.</title>
        <authorList>
            <person name="Wylensek D."/>
            <person name="Hitch T.C.A."/>
            <person name="Clavel T."/>
        </authorList>
    </citation>
    <scope>NUCLEOTIDE SEQUENCE [LARGE SCALE GENOMIC DNA]</scope>
    <source>
        <strain evidence="3 4">Med78-601-WT-4W-RMD-3</strain>
    </source>
</reference>
<accession>A0A844FKL1</accession>
<evidence type="ECO:0000259" key="1">
    <source>
        <dbReference type="Pfam" id="PF02589"/>
    </source>
</evidence>
<dbReference type="PANTHER" id="PTHR36179">
    <property type="entry name" value="LUD_DOM DOMAIN-CONTAINING PROTEIN"/>
    <property type="match status" value="1"/>
</dbReference>
<gene>
    <name evidence="3" type="ORF">FYJ27_12100</name>
    <name evidence="2" type="ORF">L0P62_09740</name>
</gene>
<evidence type="ECO:0000313" key="2">
    <source>
        <dbReference type="EMBL" id="MCG4565729.1"/>
    </source>
</evidence>
<dbReference type="Pfam" id="PF02589">
    <property type="entry name" value="LUD_dom"/>
    <property type="match status" value="1"/>
</dbReference>
<sequence>MRKDILNTIKSLRENGYSAKLYTNIEDAKKELIEKIDPSNTVGIGGSMTIYDMKIYEELLNRDVEVYWHWMASDGEVKDIRNKADKADIYLTSTNAITEDGKLVNMDGVGNRVASMFYGHEKVFIIAGTNKICKDYEAARDRIKKIAAPKNVERLVADTPCRITGLCTDCRASARICNIETIIHKKPSDVDITIFLIDEELGY</sequence>
<reference evidence="2" key="2">
    <citation type="submission" date="2022-01" db="EMBL/GenBank/DDBJ databases">
        <title>Collection of gut derived symbiotic bacterial strains cultured from healthy donors.</title>
        <authorList>
            <person name="Lin H."/>
            <person name="Kohout C."/>
            <person name="Waligurski E."/>
            <person name="Pamer E.G."/>
        </authorList>
    </citation>
    <scope>NUCLEOTIDE SEQUENCE</scope>
    <source>
        <strain evidence="2">MSK.14.39</strain>
    </source>
</reference>
<organism evidence="3 4">
    <name type="scientific">Anaerosalibacter bizertensis</name>
    <dbReference type="NCBI Taxonomy" id="932217"/>
    <lineage>
        <taxon>Bacteria</taxon>
        <taxon>Bacillati</taxon>
        <taxon>Bacillota</taxon>
        <taxon>Tissierellia</taxon>
        <taxon>Tissierellales</taxon>
        <taxon>Sporanaerobacteraceae</taxon>
        <taxon>Anaerosalibacter</taxon>
    </lineage>
</organism>
<name>A0A844FKL1_9FIRM</name>
<feature type="domain" description="LUD" evidence="1">
    <location>
        <begin position="8"/>
        <end position="196"/>
    </location>
</feature>
<dbReference type="Proteomes" id="UP001108123">
    <property type="component" value="Unassembled WGS sequence"/>
</dbReference>
<dbReference type="Proteomes" id="UP000462760">
    <property type="component" value="Unassembled WGS sequence"/>
</dbReference>